<keyword evidence="4" id="KW-0282">Flagellum</keyword>
<comment type="similarity">
    <text evidence="9">Belongs to the flagellar radial spoke RSP9 family.</text>
</comment>
<keyword evidence="7" id="KW-0966">Cell projection</keyword>
<keyword evidence="6" id="KW-0206">Cytoskeleton</keyword>
<sequence>MDADTLPVGLQELAGFGRGLTQSQKSSIHTSLIITQSQNKFSAIRFWGTISGIKEDYFIVYGINKDELNGRKYMYSLNCMDWHLLQDPSEETMTKTDVIRGRFIGDPSYEYEHVDVQRIGEGDDAHDEETVFTIKEEDRLSAIVHRITAEFIVPRGALLQAPNGVVYKNNGYFGHNESDSAHLSTWFHFRKDAKHVVPKVTDFADADPAVDFLATIENDIPNGIWSVQNQNGKSIILKNLHWIGLVAYTVPDTRLYGCAYFGTGEPNYDLPFML</sequence>
<evidence type="ECO:0000313" key="11">
    <source>
        <dbReference type="EMBL" id="CAG5089362.1"/>
    </source>
</evidence>
<evidence type="ECO:0000256" key="10">
    <source>
        <dbReference type="ARBA" id="ARBA00041080"/>
    </source>
</evidence>
<proteinExistence type="inferred from homology"/>
<dbReference type="PANTHER" id="PTHR22069">
    <property type="entry name" value="MITOCHONDRIAL RIBOSOMAL PROTEIN S18"/>
    <property type="match status" value="1"/>
</dbReference>
<accession>A0ABN7S295</accession>
<evidence type="ECO:0000256" key="2">
    <source>
        <dbReference type="ARBA" id="ARBA00022490"/>
    </source>
</evidence>
<keyword evidence="5" id="KW-0969">Cilium</keyword>
<protein>
    <recommendedName>
        <fullName evidence="10">Radial spoke head protein 9 homolog</fullName>
    </recommendedName>
</protein>
<dbReference type="PANTHER" id="PTHR22069:SF0">
    <property type="entry name" value="RADIAL SPOKE HEAD PROTEIN 9 HOMOLOG"/>
    <property type="match status" value="1"/>
</dbReference>
<evidence type="ECO:0000256" key="5">
    <source>
        <dbReference type="ARBA" id="ARBA00023069"/>
    </source>
</evidence>
<evidence type="ECO:0000256" key="7">
    <source>
        <dbReference type="ARBA" id="ARBA00023273"/>
    </source>
</evidence>
<gene>
    <name evidence="11" type="ORF">OKIOD_LOCUS3744</name>
</gene>
<comment type="subcellular location">
    <subcellularLocation>
        <location evidence="8">Cell projection</location>
        <location evidence="8">Kinocilium</location>
    </subcellularLocation>
    <subcellularLocation>
        <location evidence="1">Cytoplasm</location>
        <location evidence="1">Cytoskeleton</location>
        <location evidence="1">Flagellum axoneme</location>
    </subcellularLocation>
</comment>
<name>A0ABN7S295_OIKDI</name>
<dbReference type="Proteomes" id="UP001158576">
    <property type="component" value="Chromosome PAR"/>
</dbReference>
<evidence type="ECO:0000256" key="6">
    <source>
        <dbReference type="ARBA" id="ARBA00023212"/>
    </source>
</evidence>
<keyword evidence="12" id="KW-1185">Reference proteome</keyword>
<evidence type="ECO:0000256" key="3">
    <source>
        <dbReference type="ARBA" id="ARBA00022794"/>
    </source>
</evidence>
<reference evidence="11 12" key="1">
    <citation type="submission" date="2021-04" db="EMBL/GenBank/DDBJ databases">
        <authorList>
            <person name="Bliznina A."/>
        </authorList>
    </citation>
    <scope>NUCLEOTIDE SEQUENCE [LARGE SCALE GENOMIC DNA]</scope>
</reference>
<organism evidence="11 12">
    <name type="scientific">Oikopleura dioica</name>
    <name type="common">Tunicate</name>
    <dbReference type="NCBI Taxonomy" id="34765"/>
    <lineage>
        <taxon>Eukaryota</taxon>
        <taxon>Metazoa</taxon>
        <taxon>Chordata</taxon>
        <taxon>Tunicata</taxon>
        <taxon>Appendicularia</taxon>
        <taxon>Copelata</taxon>
        <taxon>Oikopleuridae</taxon>
        <taxon>Oikopleura</taxon>
    </lineage>
</organism>
<evidence type="ECO:0000256" key="4">
    <source>
        <dbReference type="ARBA" id="ARBA00022846"/>
    </source>
</evidence>
<dbReference type="EMBL" id="OU015568">
    <property type="protein sequence ID" value="CAG5089362.1"/>
    <property type="molecule type" value="Genomic_DNA"/>
</dbReference>
<keyword evidence="2" id="KW-0963">Cytoplasm</keyword>
<evidence type="ECO:0000256" key="8">
    <source>
        <dbReference type="ARBA" id="ARBA00037822"/>
    </source>
</evidence>
<evidence type="ECO:0000256" key="1">
    <source>
        <dbReference type="ARBA" id="ARBA00004611"/>
    </source>
</evidence>
<keyword evidence="3" id="KW-0970">Cilium biogenesis/degradation</keyword>
<dbReference type="InterPro" id="IPR055316">
    <property type="entry name" value="RSP9"/>
</dbReference>
<evidence type="ECO:0000313" key="12">
    <source>
        <dbReference type="Proteomes" id="UP001158576"/>
    </source>
</evidence>
<evidence type="ECO:0000256" key="9">
    <source>
        <dbReference type="ARBA" id="ARBA00038319"/>
    </source>
</evidence>